<dbReference type="Proteomes" id="UP000470302">
    <property type="component" value="Unassembled WGS sequence"/>
</dbReference>
<protein>
    <submittedName>
        <fullName evidence="2">Alpha/beta fold hydrolase</fullName>
    </submittedName>
</protein>
<proteinExistence type="predicted"/>
<evidence type="ECO:0000313" key="3">
    <source>
        <dbReference type="Proteomes" id="UP000470302"/>
    </source>
</evidence>
<gene>
    <name evidence="2" type="ORF">GTP91_32595</name>
</gene>
<accession>A0A845GC82</accession>
<feature type="domain" description="AB hydrolase-1" evidence="1">
    <location>
        <begin position="38"/>
        <end position="136"/>
    </location>
</feature>
<dbReference type="RefSeq" id="WP_161100456.1">
    <property type="nucleotide sequence ID" value="NZ_WWCW01000306.1"/>
</dbReference>
<dbReference type="Gene3D" id="3.40.50.1820">
    <property type="entry name" value="alpha/beta hydrolase"/>
    <property type="match status" value="1"/>
</dbReference>
<dbReference type="InterPro" id="IPR000073">
    <property type="entry name" value="AB_hydrolase_1"/>
</dbReference>
<sequence>MRDHPAPPTQADWHCGAQTWRNRDGLRLSYRERPGRGPTLLLLHGLGNESSVWAEFVAGVEPGWRVVMPDLRGHGASAHAAGGDYAMRRFVDDVADLVKLLGLRQIVVAGHSLGGAIAAHFALEQRPWLRGLALIDA</sequence>
<name>A0A845GC82_9BURK</name>
<feature type="non-terminal residue" evidence="2">
    <location>
        <position position="137"/>
    </location>
</feature>
<evidence type="ECO:0000313" key="2">
    <source>
        <dbReference type="EMBL" id="MYM91904.1"/>
    </source>
</evidence>
<dbReference type="InterPro" id="IPR050266">
    <property type="entry name" value="AB_hydrolase_sf"/>
</dbReference>
<dbReference type="PANTHER" id="PTHR43798:SF33">
    <property type="entry name" value="HYDROLASE, PUTATIVE (AFU_ORTHOLOGUE AFUA_2G14860)-RELATED"/>
    <property type="match status" value="1"/>
</dbReference>
<comment type="caution">
    <text evidence="2">The sequence shown here is derived from an EMBL/GenBank/DDBJ whole genome shotgun (WGS) entry which is preliminary data.</text>
</comment>
<dbReference type="GO" id="GO:0016020">
    <property type="term" value="C:membrane"/>
    <property type="evidence" value="ECO:0007669"/>
    <property type="project" value="TreeGrafter"/>
</dbReference>
<dbReference type="Pfam" id="PF00561">
    <property type="entry name" value="Abhydrolase_1"/>
    <property type="match status" value="1"/>
</dbReference>
<dbReference type="PANTHER" id="PTHR43798">
    <property type="entry name" value="MONOACYLGLYCEROL LIPASE"/>
    <property type="match status" value="1"/>
</dbReference>
<evidence type="ECO:0000259" key="1">
    <source>
        <dbReference type="Pfam" id="PF00561"/>
    </source>
</evidence>
<dbReference type="GO" id="GO:0016787">
    <property type="term" value="F:hydrolase activity"/>
    <property type="evidence" value="ECO:0007669"/>
    <property type="project" value="UniProtKB-KW"/>
</dbReference>
<reference evidence="2 3" key="1">
    <citation type="submission" date="2020-01" db="EMBL/GenBank/DDBJ databases">
        <title>Novel species isolated from a subtropical stream in China.</title>
        <authorList>
            <person name="Lu H."/>
        </authorList>
    </citation>
    <scope>NUCLEOTIDE SEQUENCE [LARGE SCALE GENOMIC DNA]</scope>
    <source>
        <strain evidence="2 3">FT82W</strain>
    </source>
</reference>
<keyword evidence="2" id="KW-0378">Hydrolase</keyword>
<dbReference type="EMBL" id="WWCW01000306">
    <property type="protein sequence ID" value="MYM91904.1"/>
    <property type="molecule type" value="Genomic_DNA"/>
</dbReference>
<dbReference type="InterPro" id="IPR029058">
    <property type="entry name" value="AB_hydrolase_fold"/>
</dbReference>
<dbReference type="AlphaFoldDB" id="A0A845GC82"/>
<organism evidence="2 3">
    <name type="scientific">Duganella vulcania</name>
    <dbReference type="NCBI Taxonomy" id="2692166"/>
    <lineage>
        <taxon>Bacteria</taxon>
        <taxon>Pseudomonadati</taxon>
        <taxon>Pseudomonadota</taxon>
        <taxon>Betaproteobacteria</taxon>
        <taxon>Burkholderiales</taxon>
        <taxon>Oxalobacteraceae</taxon>
        <taxon>Telluria group</taxon>
        <taxon>Duganella</taxon>
    </lineage>
</organism>
<dbReference type="PRINTS" id="PR00111">
    <property type="entry name" value="ABHYDROLASE"/>
</dbReference>
<dbReference type="SUPFAM" id="SSF53474">
    <property type="entry name" value="alpha/beta-Hydrolases"/>
    <property type="match status" value="1"/>
</dbReference>